<evidence type="ECO:0000259" key="10">
    <source>
        <dbReference type="PROSITE" id="PS50156"/>
    </source>
</evidence>
<keyword evidence="5" id="KW-0256">Endoplasmic reticulum</keyword>
<dbReference type="PANTHER" id="PTHR46378:SF1">
    <property type="entry name" value="STEROL REGULATORY ELEMENT-BINDING PROTEIN CLEAVAGE-ACTIVATING PROTEIN"/>
    <property type="match status" value="1"/>
</dbReference>
<dbReference type="GO" id="GO:0032933">
    <property type="term" value="P:SREBP signaling pathway"/>
    <property type="evidence" value="ECO:0007669"/>
    <property type="project" value="InterPro"/>
</dbReference>
<feature type="transmembrane region" description="Helical" evidence="9">
    <location>
        <begin position="263"/>
        <end position="280"/>
    </location>
</feature>
<name>A0A6A6Q3P7_9PEZI</name>
<evidence type="ECO:0000256" key="3">
    <source>
        <dbReference type="ARBA" id="ARBA00022574"/>
    </source>
</evidence>
<dbReference type="GO" id="GO:0032934">
    <property type="term" value="F:sterol binding"/>
    <property type="evidence" value="ECO:0007669"/>
    <property type="project" value="InterPro"/>
</dbReference>
<dbReference type="PANTHER" id="PTHR46378">
    <property type="entry name" value="STEROL REGULATORY ELEMENT-BINDING PROTEIN CLEAVAGE-ACTIVATING PROTEIN"/>
    <property type="match status" value="1"/>
</dbReference>
<dbReference type="GO" id="GO:0032936">
    <property type="term" value="C:SREBP-SCAP complex"/>
    <property type="evidence" value="ECO:0007669"/>
    <property type="project" value="TreeGrafter"/>
</dbReference>
<evidence type="ECO:0000256" key="2">
    <source>
        <dbReference type="ARBA" id="ARBA00004394"/>
    </source>
</evidence>
<keyword evidence="9" id="KW-1133">Transmembrane helix</keyword>
<evidence type="ECO:0000256" key="6">
    <source>
        <dbReference type="ARBA" id="ARBA00023034"/>
    </source>
</evidence>
<organism evidence="11 12">
    <name type="scientific">Neohortaea acidophila</name>
    <dbReference type="NCBI Taxonomy" id="245834"/>
    <lineage>
        <taxon>Eukaryota</taxon>
        <taxon>Fungi</taxon>
        <taxon>Dikarya</taxon>
        <taxon>Ascomycota</taxon>
        <taxon>Pezizomycotina</taxon>
        <taxon>Dothideomycetes</taxon>
        <taxon>Dothideomycetidae</taxon>
        <taxon>Mycosphaerellales</taxon>
        <taxon>Teratosphaeriaceae</taxon>
        <taxon>Neohortaea</taxon>
    </lineage>
</organism>
<evidence type="ECO:0000256" key="7">
    <source>
        <dbReference type="ARBA" id="ARBA00023136"/>
    </source>
</evidence>
<evidence type="ECO:0000256" key="5">
    <source>
        <dbReference type="ARBA" id="ARBA00022824"/>
    </source>
</evidence>
<keyword evidence="4" id="KW-0677">Repeat</keyword>
<feature type="domain" description="SSD" evidence="10">
    <location>
        <begin position="261"/>
        <end position="419"/>
    </location>
</feature>
<keyword evidence="12" id="KW-1185">Reference proteome</keyword>
<dbReference type="InterPro" id="IPR053958">
    <property type="entry name" value="HMGCR/SNAP/NPC1-like_SSD"/>
</dbReference>
<proteinExistence type="predicted"/>
<feature type="transmembrane region" description="Helical" evidence="9">
    <location>
        <begin position="361"/>
        <end position="384"/>
    </location>
</feature>
<comment type="subcellular location">
    <subcellularLocation>
        <location evidence="1">Endoplasmic reticulum</location>
    </subcellularLocation>
    <subcellularLocation>
        <location evidence="2">Golgi apparatus membrane</location>
    </subcellularLocation>
</comment>
<feature type="region of interest" description="Disordered" evidence="8">
    <location>
        <begin position="968"/>
        <end position="1014"/>
    </location>
</feature>
<gene>
    <name evidence="11" type="ORF">BDY17DRAFT_292338</name>
</gene>
<keyword evidence="3" id="KW-0853">WD repeat</keyword>
<dbReference type="GO" id="GO:0005789">
    <property type="term" value="C:endoplasmic reticulum membrane"/>
    <property type="evidence" value="ECO:0007669"/>
    <property type="project" value="InterPro"/>
</dbReference>
<dbReference type="Pfam" id="PF12349">
    <property type="entry name" value="Sterol-sensing"/>
    <property type="match status" value="1"/>
</dbReference>
<dbReference type="Proteomes" id="UP000799767">
    <property type="component" value="Unassembled WGS sequence"/>
</dbReference>
<dbReference type="PROSITE" id="PS50156">
    <property type="entry name" value="SSD"/>
    <property type="match status" value="1"/>
</dbReference>
<dbReference type="GO" id="GO:0000139">
    <property type="term" value="C:Golgi membrane"/>
    <property type="evidence" value="ECO:0007669"/>
    <property type="project" value="UniProtKB-SubCell"/>
</dbReference>
<feature type="transmembrane region" description="Helical" evidence="9">
    <location>
        <begin position="390"/>
        <end position="417"/>
    </location>
</feature>
<accession>A0A6A6Q3P7</accession>
<feature type="transmembrane region" description="Helical" evidence="9">
    <location>
        <begin position="292"/>
        <end position="316"/>
    </location>
</feature>
<dbReference type="InterPro" id="IPR000731">
    <property type="entry name" value="SSD"/>
</dbReference>
<feature type="transmembrane region" description="Helical" evidence="9">
    <location>
        <begin position="586"/>
        <end position="608"/>
    </location>
</feature>
<dbReference type="OrthoDB" id="1914839at2759"/>
<reference evidence="11" key="1">
    <citation type="journal article" date="2020" name="Stud. Mycol.">
        <title>101 Dothideomycetes genomes: a test case for predicting lifestyles and emergence of pathogens.</title>
        <authorList>
            <person name="Haridas S."/>
            <person name="Albert R."/>
            <person name="Binder M."/>
            <person name="Bloem J."/>
            <person name="Labutti K."/>
            <person name="Salamov A."/>
            <person name="Andreopoulos B."/>
            <person name="Baker S."/>
            <person name="Barry K."/>
            <person name="Bills G."/>
            <person name="Bluhm B."/>
            <person name="Cannon C."/>
            <person name="Castanera R."/>
            <person name="Culley D."/>
            <person name="Daum C."/>
            <person name="Ezra D."/>
            <person name="Gonzalez J."/>
            <person name="Henrissat B."/>
            <person name="Kuo A."/>
            <person name="Liang C."/>
            <person name="Lipzen A."/>
            <person name="Lutzoni F."/>
            <person name="Magnuson J."/>
            <person name="Mondo S."/>
            <person name="Nolan M."/>
            <person name="Ohm R."/>
            <person name="Pangilinan J."/>
            <person name="Park H.-J."/>
            <person name="Ramirez L."/>
            <person name="Alfaro M."/>
            <person name="Sun H."/>
            <person name="Tritt A."/>
            <person name="Yoshinaga Y."/>
            <person name="Zwiers L.-H."/>
            <person name="Turgeon B."/>
            <person name="Goodwin S."/>
            <person name="Spatafora J."/>
            <person name="Crous P."/>
            <person name="Grigoriev I."/>
        </authorList>
    </citation>
    <scope>NUCLEOTIDE SEQUENCE</scope>
    <source>
        <strain evidence="11">CBS 113389</strain>
    </source>
</reference>
<feature type="transmembrane region" description="Helical" evidence="9">
    <location>
        <begin position="39"/>
        <end position="61"/>
    </location>
</feature>
<evidence type="ECO:0000256" key="9">
    <source>
        <dbReference type="SAM" id="Phobius"/>
    </source>
</evidence>
<protein>
    <submittedName>
        <fullName evidence="11">Sterol-sensing domain of SREBP cleavage-activation-domain-containing protein</fullName>
    </submittedName>
</protein>
<keyword evidence="9" id="KW-0812">Transmembrane</keyword>
<dbReference type="GeneID" id="54473807"/>
<keyword evidence="7 9" id="KW-0472">Membrane</keyword>
<dbReference type="GO" id="GO:0045540">
    <property type="term" value="P:regulation of cholesterol biosynthetic process"/>
    <property type="evidence" value="ECO:0007669"/>
    <property type="project" value="TreeGrafter"/>
</dbReference>
<evidence type="ECO:0000256" key="8">
    <source>
        <dbReference type="SAM" id="MobiDB-lite"/>
    </source>
</evidence>
<feature type="transmembrane region" description="Helical" evidence="9">
    <location>
        <begin position="328"/>
        <end position="349"/>
    </location>
</feature>
<evidence type="ECO:0000256" key="4">
    <source>
        <dbReference type="ARBA" id="ARBA00022737"/>
    </source>
</evidence>
<sequence length="1112" mass="122367">MLWYLLYPIRGTTQPPRLSANHPLRRAFYRHGKTTAEHWLIAMLVTVAIAMAFTYPTILLAENPTAGLASYPHHVWTTAKPHDEYTEPADVEMRQVWIHGSYMRALEKEVLHGALDIQQSLIGSDSWTSIFPSLRTSALSWGYHSPLMYWNNSRQMIDNDIDILGTINRQASTTSSSLNVTLRPASVFAGKKFERRRLTAADALVITLINKVEGDVGNQWTDRMSTLTADACNGCTLFPHDGYVDRSKVYEFSFTPLSLQENILLTFAYSLMALYVLMSLRRLKAFHSRFGLVVTVITQMTCSILASFTICSMLKINLSMIPQNAYPFVVLVIGLENLFRIINAVLAYPATMATELRIANALGDVGPVSLATVAQNLVILSLLGRLVSPGVAAFCAFACIATLFDAFFLLTFFVAVLMVDIRRFELQDALARANQAKPKRKPSPIPNRTWFDALVHGRLPFSTRMAGTAVTTTFILSLNYHFFEQKEQATSLRHLLRLVKNGPPQLNEFDTFAPLPINATMTPEQWMRMQDFDTAKEVMKLARPGADSFVIRIFAPLIVVLAGADRTGVEDQEWTTALRSFAIHHFYPVATAVVFAVAFVAVLMNFLLYTEHEDEQHRGDEDEQEAVSATTVALPHKLDIVKLYGTEKGHIITVGLDRSVVVSLYDRVHRSHQSHRLAGGALSRTHWPIHQITLEENGEWAALHCADDRIMVYSVGAGSLLSDALSYPDDTETLLFEFIRLPKKGGSNLYFVVLTTGGRLRMLNIESGQANAAVSLADTPLVGAKTIPGSNGKEPRLVVVTDEAQLILSAWHDGAWKRRSQHDLPAQKFMGRLLGAVHIQHYSDLGSDVLLVTAARRVMILDGQSIATLCVVDVNEDDPPILHVTLGTAVTCPRCGMLAFRSAMLIGEPASEDECATTALWPRDDADGVICATKSTSQCTSFDDATQTSHRLSKPGAWSAVKSQAILGLRKPASPHEGQRRAGGSSRLRRRQHTRSSVAADGGKDDDDEDSDAWQGYRLSANGELESISVLPEANDSNTGLLNTDSTALYVTNAGPAVPLDDQSIAVAFGNTVKIVRSVRMGGCAAPARATGRSLVRDVANVGQERGLRKVR</sequence>
<dbReference type="AlphaFoldDB" id="A0A6A6Q3P7"/>
<evidence type="ECO:0000313" key="12">
    <source>
        <dbReference type="Proteomes" id="UP000799767"/>
    </source>
</evidence>
<dbReference type="EMBL" id="MU001632">
    <property type="protein sequence ID" value="KAF2486915.1"/>
    <property type="molecule type" value="Genomic_DNA"/>
</dbReference>
<dbReference type="InterPro" id="IPR030225">
    <property type="entry name" value="SCAP"/>
</dbReference>
<evidence type="ECO:0000313" key="11">
    <source>
        <dbReference type="EMBL" id="KAF2486915.1"/>
    </source>
</evidence>
<dbReference type="RefSeq" id="XP_033593484.1">
    <property type="nucleotide sequence ID" value="XM_033732805.1"/>
</dbReference>
<evidence type="ECO:0000256" key="1">
    <source>
        <dbReference type="ARBA" id="ARBA00004240"/>
    </source>
</evidence>
<keyword evidence="6" id="KW-0333">Golgi apparatus</keyword>